<evidence type="ECO:0000313" key="3">
    <source>
        <dbReference type="RefSeq" id="XP_027193033.1"/>
    </source>
</evidence>
<dbReference type="InterPro" id="IPR009686">
    <property type="entry name" value="Senescence/spartin_C"/>
</dbReference>
<evidence type="ECO:0000259" key="1">
    <source>
        <dbReference type="Pfam" id="PF06911"/>
    </source>
</evidence>
<accession>A0A3Q7XWQ2</accession>
<dbReference type="STRING" id="3827.A0A3Q7XWQ2"/>
<keyword evidence="2" id="KW-1185">Reference proteome</keyword>
<dbReference type="KEGG" id="cam:113788008"/>
<dbReference type="RefSeq" id="XP_027193033.1">
    <property type="nucleotide sequence ID" value="XM_027337232.1"/>
</dbReference>
<dbReference type="GeneID" id="113788008"/>
<proteinExistence type="predicted"/>
<dbReference type="PANTHER" id="PTHR21068:SF32">
    <property type="entry name" value="PROTEIN, PUTATIVE-RELATED"/>
    <property type="match status" value="1"/>
</dbReference>
<sequence length="195" mass="22147">MKFLYKFKEAIIFCKRKLKEGLVRFKRVLPSIFKKGWQTIIKSVSGKKNEVMAKGKKEDIVKESVSKKTNGATMMNKINEYLKCVRDLSNEAQKLSQSLFDGVRGRIRLLVKFTVDVVLASIDALDRGFEKAESAGKQVLFAISQAATKMVSKWLGEEVGEAIEHVFATTGHTLSIAWNFFKIWKIINPPMKSRI</sequence>
<dbReference type="Pfam" id="PF06911">
    <property type="entry name" value="Senescence"/>
    <property type="match status" value="1"/>
</dbReference>
<evidence type="ECO:0000313" key="2">
    <source>
        <dbReference type="Proteomes" id="UP000087171"/>
    </source>
</evidence>
<feature type="domain" description="Senescence" evidence="1">
    <location>
        <begin position="57"/>
        <end position="180"/>
    </location>
</feature>
<dbReference type="GO" id="GO:0005886">
    <property type="term" value="C:plasma membrane"/>
    <property type="evidence" value="ECO:0007669"/>
    <property type="project" value="TreeGrafter"/>
</dbReference>
<dbReference type="PANTHER" id="PTHR21068">
    <property type="entry name" value="SPARTIN"/>
    <property type="match status" value="1"/>
</dbReference>
<protein>
    <submittedName>
        <fullName evidence="3">Senescence/dehydration-associated protein At4g35985, chloroplastic-like</fullName>
    </submittedName>
</protein>
<dbReference type="Proteomes" id="UP000087171">
    <property type="component" value="Chromosome Ca8"/>
</dbReference>
<reference evidence="3" key="2">
    <citation type="submission" date="2025-08" db="UniProtKB">
        <authorList>
            <consortium name="RefSeq"/>
        </authorList>
    </citation>
    <scope>IDENTIFICATION</scope>
    <source>
        <tissue evidence="3">Etiolated seedlings</tissue>
    </source>
</reference>
<reference evidence="2" key="1">
    <citation type="journal article" date="2013" name="Nat. Biotechnol.">
        <title>Draft genome sequence of chickpea (Cicer arietinum) provides a resource for trait improvement.</title>
        <authorList>
            <person name="Varshney R.K."/>
            <person name="Song C."/>
            <person name="Saxena R.K."/>
            <person name="Azam S."/>
            <person name="Yu S."/>
            <person name="Sharpe A.G."/>
            <person name="Cannon S."/>
            <person name="Baek J."/>
            <person name="Rosen B.D."/>
            <person name="Tar'an B."/>
            <person name="Millan T."/>
            <person name="Zhang X."/>
            <person name="Ramsay L.D."/>
            <person name="Iwata A."/>
            <person name="Wang Y."/>
            <person name="Nelson W."/>
            <person name="Farmer A.D."/>
            <person name="Gaur P.M."/>
            <person name="Soderlund C."/>
            <person name="Penmetsa R.V."/>
            <person name="Xu C."/>
            <person name="Bharti A.K."/>
            <person name="He W."/>
            <person name="Winter P."/>
            <person name="Zhao S."/>
            <person name="Hane J.K."/>
            <person name="Carrasquilla-Garcia N."/>
            <person name="Condie J.A."/>
            <person name="Upadhyaya H.D."/>
            <person name="Luo M.C."/>
            <person name="Thudi M."/>
            <person name="Gowda C.L."/>
            <person name="Singh N.P."/>
            <person name="Lichtenzveig J."/>
            <person name="Gali K.K."/>
            <person name="Rubio J."/>
            <person name="Nadarajan N."/>
            <person name="Dolezel J."/>
            <person name="Bansal K.C."/>
            <person name="Xu X."/>
            <person name="Edwards D."/>
            <person name="Zhang G."/>
            <person name="Kahl G."/>
            <person name="Gil J."/>
            <person name="Singh K.B."/>
            <person name="Datta S.K."/>
            <person name="Jackson S.A."/>
            <person name="Wang J."/>
            <person name="Cook D.R."/>
        </authorList>
    </citation>
    <scope>NUCLEOTIDE SEQUENCE [LARGE SCALE GENOMIC DNA]</scope>
    <source>
        <strain evidence="2">cv. CDC Frontier</strain>
    </source>
</reference>
<gene>
    <name evidence="3" type="primary">LOC113788008</name>
</gene>
<name>A0A3Q7XWQ2_CICAR</name>
<organism evidence="2 3">
    <name type="scientific">Cicer arietinum</name>
    <name type="common">Chickpea</name>
    <name type="synonym">Garbanzo</name>
    <dbReference type="NCBI Taxonomy" id="3827"/>
    <lineage>
        <taxon>Eukaryota</taxon>
        <taxon>Viridiplantae</taxon>
        <taxon>Streptophyta</taxon>
        <taxon>Embryophyta</taxon>
        <taxon>Tracheophyta</taxon>
        <taxon>Spermatophyta</taxon>
        <taxon>Magnoliopsida</taxon>
        <taxon>eudicotyledons</taxon>
        <taxon>Gunneridae</taxon>
        <taxon>Pentapetalae</taxon>
        <taxon>rosids</taxon>
        <taxon>fabids</taxon>
        <taxon>Fabales</taxon>
        <taxon>Fabaceae</taxon>
        <taxon>Papilionoideae</taxon>
        <taxon>50 kb inversion clade</taxon>
        <taxon>NPAAA clade</taxon>
        <taxon>Hologalegina</taxon>
        <taxon>IRL clade</taxon>
        <taxon>Cicereae</taxon>
        <taxon>Cicer</taxon>
    </lineage>
</organism>
<dbReference type="AlphaFoldDB" id="A0A3Q7XWQ2"/>
<dbReference type="InterPro" id="IPR045036">
    <property type="entry name" value="Spartin-like"/>
</dbReference>